<dbReference type="Pfam" id="PF09835">
    <property type="entry name" value="DUF2062"/>
    <property type="match status" value="1"/>
</dbReference>
<evidence type="ECO:0000259" key="2">
    <source>
        <dbReference type="Pfam" id="PF09835"/>
    </source>
</evidence>
<comment type="caution">
    <text evidence="3">The sequence shown here is derived from an EMBL/GenBank/DDBJ whole genome shotgun (WGS) entry which is preliminary data.</text>
</comment>
<dbReference type="AlphaFoldDB" id="A0A9X4MHX7"/>
<reference evidence="3" key="2">
    <citation type="submission" date="2022-10" db="EMBL/GenBank/DDBJ databases">
        <authorList>
            <person name="Aronson H.S."/>
        </authorList>
    </citation>
    <scope>NUCLEOTIDE SEQUENCE</scope>
    <source>
        <strain evidence="3">RS19-109</strain>
    </source>
</reference>
<dbReference type="InterPro" id="IPR018639">
    <property type="entry name" value="DUF2062"/>
</dbReference>
<dbReference type="Proteomes" id="UP001154240">
    <property type="component" value="Unassembled WGS sequence"/>
</dbReference>
<gene>
    <name evidence="3" type="ORF">OLX77_10335</name>
</gene>
<organism evidence="3 4">
    <name type="scientific">Thiovibrio frasassiensis</name>
    <dbReference type="NCBI Taxonomy" id="2984131"/>
    <lineage>
        <taxon>Bacteria</taxon>
        <taxon>Pseudomonadati</taxon>
        <taxon>Thermodesulfobacteriota</taxon>
        <taxon>Desulfobulbia</taxon>
        <taxon>Desulfobulbales</taxon>
        <taxon>Thiovibrionaceae</taxon>
        <taxon>Thiovibrio</taxon>
    </lineage>
</organism>
<keyword evidence="1" id="KW-0472">Membrane</keyword>
<keyword evidence="1" id="KW-1133">Transmembrane helix</keyword>
<feature type="domain" description="DUF2062" evidence="2">
    <location>
        <begin position="5"/>
        <end position="159"/>
    </location>
</feature>
<accession>A0A9X4MHX7</accession>
<sequence length="166" mass="18342">MKPSRAAKYYYLKFLRLQGDPHSLALGVSIGLFVGTTPTLPLHTALIIILAWPLRGNILAALIAATAISNPLTWLPQYYFSWRLGSWLLPGLLSWERIQTLLALFTSGAGFRQTLSLLKQLGLEATAVMLLGGVLMAIPVACGGYILSFKFFSTLRKKRLEKHILT</sequence>
<proteinExistence type="predicted"/>
<dbReference type="EMBL" id="JAPHEH010000001">
    <property type="protein sequence ID" value="MDG4476550.1"/>
    <property type="molecule type" value="Genomic_DNA"/>
</dbReference>
<keyword evidence="4" id="KW-1185">Reference proteome</keyword>
<feature type="transmembrane region" description="Helical" evidence="1">
    <location>
        <begin position="58"/>
        <end position="75"/>
    </location>
</feature>
<evidence type="ECO:0000256" key="1">
    <source>
        <dbReference type="SAM" id="Phobius"/>
    </source>
</evidence>
<evidence type="ECO:0000313" key="3">
    <source>
        <dbReference type="EMBL" id="MDG4476550.1"/>
    </source>
</evidence>
<feature type="transmembrane region" description="Helical" evidence="1">
    <location>
        <begin position="24"/>
        <end position="52"/>
    </location>
</feature>
<name>A0A9X4MHX7_9BACT</name>
<protein>
    <submittedName>
        <fullName evidence="3">DUF2062 domain-containing protein</fullName>
    </submittedName>
</protein>
<dbReference type="RefSeq" id="WP_307633517.1">
    <property type="nucleotide sequence ID" value="NZ_JAPHEH010000001.1"/>
</dbReference>
<dbReference type="PANTHER" id="PTHR40547">
    <property type="entry name" value="SLL0298 PROTEIN"/>
    <property type="match status" value="1"/>
</dbReference>
<dbReference type="PANTHER" id="PTHR40547:SF1">
    <property type="entry name" value="SLL0298 PROTEIN"/>
    <property type="match status" value="1"/>
</dbReference>
<keyword evidence="1" id="KW-0812">Transmembrane</keyword>
<evidence type="ECO:0000313" key="4">
    <source>
        <dbReference type="Proteomes" id="UP001154240"/>
    </source>
</evidence>
<reference evidence="3" key="1">
    <citation type="journal article" date="2022" name="bioRxiv">
        <title>Thiovibrio frasassiensisgen. nov., sp. nov., an autotrophic, elemental sulfur disproportionating bacterium isolated from sulfidic karst sediment, and proposal of Thiovibrionaceae fam. nov.</title>
        <authorList>
            <person name="Aronson H."/>
            <person name="Thomas C."/>
            <person name="Bhattacharyya M."/>
            <person name="Eckstein S."/>
            <person name="Jensen S."/>
            <person name="Barco R."/>
            <person name="Macalady J."/>
            <person name="Amend J."/>
        </authorList>
    </citation>
    <scope>NUCLEOTIDE SEQUENCE</scope>
    <source>
        <strain evidence="3">RS19-109</strain>
    </source>
</reference>
<feature type="transmembrane region" description="Helical" evidence="1">
    <location>
        <begin position="127"/>
        <end position="152"/>
    </location>
</feature>